<dbReference type="RefSeq" id="XP_025556889.1">
    <property type="nucleotide sequence ID" value="XM_025694453.1"/>
</dbReference>
<proteinExistence type="predicted"/>
<dbReference type="AlphaFoldDB" id="A0A395ICL1"/>
<accession>A0A395ICL1</accession>
<dbReference type="PROSITE" id="PS51257">
    <property type="entry name" value="PROKAR_LIPOPROTEIN"/>
    <property type="match status" value="1"/>
</dbReference>
<reference evidence="1 2" key="1">
    <citation type="submission" date="2018-02" db="EMBL/GenBank/DDBJ databases">
        <title>The genomes of Aspergillus section Nigri reveals drivers in fungal speciation.</title>
        <authorList>
            <consortium name="DOE Joint Genome Institute"/>
            <person name="Vesth T.C."/>
            <person name="Nybo J."/>
            <person name="Theobald S."/>
            <person name="Brandl J."/>
            <person name="Frisvad J.C."/>
            <person name="Nielsen K.F."/>
            <person name="Lyhne E.K."/>
            <person name="Kogle M.E."/>
            <person name="Kuo A."/>
            <person name="Riley R."/>
            <person name="Clum A."/>
            <person name="Nolan M."/>
            <person name="Lipzen A."/>
            <person name="Salamov A."/>
            <person name="Henrissat B."/>
            <person name="Wiebenga A."/>
            <person name="De vries R.P."/>
            <person name="Grigoriev I.V."/>
            <person name="Mortensen U.H."/>
            <person name="Andersen M.R."/>
            <person name="Baker S.E."/>
        </authorList>
    </citation>
    <scope>NUCLEOTIDE SEQUENCE [LARGE SCALE GENOMIC DNA]</scope>
    <source>
        <strain evidence="1 2">CBS 101889</strain>
    </source>
</reference>
<evidence type="ECO:0000313" key="2">
    <source>
        <dbReference type="Proteomes" id="UP000248961"/>
    </source>
</evidence>
<evidence type="ECO:0000313" key="1">
    <source>
        <dbReference type="EMBL" id="RAL17735.1"/>
    </source>
</evidence>
<organism evidence="1 2">
    <name type="scientific">Aspergillus homomorphus (strain CBS 101889)</name>
    <dbReference type="NCBI Taxonomy" id="1450537"/>
    <lineage>
        <taxon>Eukaryota</taxon>
        <taxon>Fungi</taxon>
        <taxon>Dikarya</taxon>
        <taxon>Ascomycota</taxon>
        <taxon>Pezizomycotina</taxon>
        <taxon>Eurotiomycetes</taxon>
        <taxon>Eurotiomycetidae</taxon>
        <taxon>Eurotiales</taxon>
        <taxon>Aspergillaceae</taxon>
        <taxon>Aspergillus</taxon>
        <taxon>Aspergillus subgen. Circumdati</taxon>
    </lineage>
</organism>
<dbReference type="VEuPathDB" id="FungiDB:BO97DRAFT_402242"/>
<dbReference type="Proteomes" id="UP000248961">
    <property type="component" value="Unassembled WGS sequence"/>
</dbReference>
<dbReference type="GeneID" id="37198742"/>
<dbReference type="EMBL" id="KZ824267">
    <property type="protein sequence ID" value="RAL17735.1"/>
    <property type="molecule type" value="Genomic_DNA"/>
</dbReference>
<gene>
    <name evidence="1" type="ORF">BO97DRAFT_402242</name>
</gene>
<sequence>MQRDSLTVPPCMTYTLVACVCLEKKKEESLKHEGKTGFICRQDHHVRNWRLALTAVGLGRADLRTEGG</sequence>
<protein>
    <submittedName>
        <fullName evidence="1">Uncharacterized protein</fullName>
    </submittedName>
</protein>
<name>A0A395ICL1_ASPHC</name>
<keyword evidence="2" id="KW-1185">Reference proteome</keyword>